<dbReference type="InterPro" id="IPR051204">
    <property type="entry name" value="ABC_transp_perm/SBD"/>
</dbReference>
<keyword evidence="5 6" id="KW-0472">Membrane</keyword>
<feature type="domain" description="ABC transmembrane type-1" evidence="7">
    <location>
        <begin position="16"/>
        <end position="202"/>
    </location>
</feature>
<feature type="transmembrane region" description="Helical" evidence="6">
    <location>
        <begin position="177"/>
        <end position="198"/>
    </location>
</feature>
<protein>
    <submittedName>
        <fullName evidence="8">Osmoprotectant transport system permease</fullName>
    </submittedName>
</protein>
<dbReference type="CDD" id="cd06261">
    <property type="entry name" value="TM_PBP2"/>
    <property type="match status" value="1"/>
</dbReference>
<evidence type="ECO:0000256" key="1">
    <source>
        <dbReference type="ARBA" id="ARBA00004141"/>
    </source>
</evidence>
<accession>A0A239SPF9</accession>
<dbReference type="STRING" id="1123308.GCA_000380085_00941"/>
<dbReference type="GO" id="GO:0055085">
    <property type="term" value="P:transmembrane transport"/>
    <property type="evidence" value="ECO:0007669"/>
    <property type="project" value="InterPro"/>
</dbReference>
<dbReference type="Proteomes" id="UP000215185">
    <property type="component" value="Chromosome 1"/>
</dbReference>
<reference evidence="8 9" key="1">
    <citation type="submission" date="2017-06" db="EMBL/GenBank/DDBJ databases">
        <authorList>
            <consortium name="Pathogen Informatics"/>
        </authorList>
    </citation>
    <scope>NUCLEOTIDE SEQUENCE [LARGE SCALE GENOMIC DNA]</scope>
    <source>
        <strain evidence="8 9">NCTC13788</strain>
    </source>
</reference>
<feature type="transmembrane region" description="Helical" evidence="6">
    <location>
        <begin position="50"/>
        <end position="73"/>
    </location>
</feature>
<keyword evidence="4 6" id="KW-1133">Transmembrane helix</keyword>
<feature type="transmembrane region" description="Helical" evidence="6">
    <location>
        <begin position="145"/>
        <end position="165"/>
    </location>
</feature>
<gene>
    <name evidence="8" type="primary">yehW</name>
    <name evidence="8" type="ORF">SAMEA4412692_00530</name>
</gene>
<evidence type="ECO:0000256" key="6">
    <source>
        <dbReference type="RuleBase" id="RU363032"/>
    </source>
</evidence>
<evidence type="ECO:0000259" key="7">
    <source>
        <dbReference type="PROSITE" id="PS50928"/>
    </source>
</evidence>
<comment type="similarity">
    <text evidence="6">Belongs to the binding-protein-dependent transport system permease family.</text>
</comment>
<name>A0A239SPF9_9STRE</name>
<feature type="transmembrane region" description="Helical" evidence="6">
    <location>
        <begin position="20"/>
        <end position="43"/>
    </location>
</feature>
<feature type="transmembrane region" description="Helical" evidence="6">
    <location>
        <begin position="79"/>
        <end position="101"/>
    </location>
</feature>
<evidence type="ECO:0000313" key="9">
    <source>
        <dbReference type="Proteomes" id="UP000215185"/>
    </source>
</evidence>
<dbReference type="GO" id="GO:0005886">
    <property type="term" value="C:plasma membrane"/>
    <property type="evidence" value="ECO:0007669"/>
    <property type="project" value="UniProtKB-SubCell"/>
</dbReference>
<keyword evidence="2 6" id="KW-0813">Transport</keyword>
<evidence type="ECO:0000256" key="4">
    <source>
        <dbReference type="ARBA" id="ARBA00022989"/>
    </source>
</evidence>
<dbReference type="RefSeq" id="WP_018373514.1">
    <property type="nucleotide sequence ID" value="NZ_LT906439.1"/>
</dbReference>
<dbReference type="Pfam" id="PF00528">
    <property type="entry name" value="BPD_transp_1"/>
    <property type="match status" value="1"/>
</dbReference>
<dbReference type="KEGG" id="smen:SAMEA4412692_0530"/>
<comment type="subcellular location">
    <subcellularLocation>
        <location evidence="6">Cell membrane</location>
        <topology evidence="6">Multi-pass membrane protein</topology>
    </subcellularLocation>
    <subcellularLocation>
        <location evidence="1">Membrane</location>
        <topology evidence="1">Multi-pass membrane protein</topology>
    </subcellularLocation>
</comment>
<evidence type="ECO:0000313" key="8">
    <source>
        <dbReference type="EMBL" id="SNU87149.1"/>
    </source>
</evidence>
<evidence type="ECO:0000256" key="5">
    <source>
        <dbReference type="ARBA" id="ARBA00023136"/>
    </source>
</evidence>
<dbReference type="Gene3D" id="1.10.3720.10">
    <property type="entry name" value="MetI-like"/>
    <property type="match status" value="1"/>
</dbReference>
<evidence type="ECO:0000256" key="3">
    <source>
        <dbReference type="ARBA" id="ARBA00022692"/>
    </source>
</evidence>
<dbReference type="PANTHER" id="PTHR30177:SF4">
    <property type="entry name" value="OSMOPROTECTANT IMPORT PERMEASE PROTEIN OSMW"/>
    <property type="match status" value="1"/>
</dbReference>
<dbReference type="GO" id="GO:0031460">
    <property type="term" value="P:glycine betaine transport"/>
    <property type="evidence" value="ECO:0007669"/>
    <property type="project" value="TreeGrafter"/>
</dbReference>
<dbReference type="PANTHER" id="PTHR30177">
    <property type="entry name" value="GLYCINE BETAINE/L-PROLINE TRANSPORT SYSTEM PERMEASE PROTEIN PROW"/>
    <property type="match status" value="1"/>
</dbReference>
<organism evidence="8 9">
    <name type="scientific">Streptococcus merionis</name>
    <dbReference type="NCBI Taxonomy" id="400065"/>
    <lineage>
        <taxon>Bacteria</taxon>
        <taxon>Bacillati</taxon>
        <taxon>Bacillota</taxon>
        <taxon>Bacilli</taxon>
        <taxon>Lactobacillales</taxon>
        <taxon>Streptococcaceae</taxon>
        <taxon>Streptococcus</taxon>
    </lineage>
</organism>
<dbReference type="AlphaFoldDB" id="A0A239SPF9"/>
<dbReference type="EMBL" id="LT906439">
    <property type="protein sequence ID" value="SNU87149.1"/>
    <property type="molecule type" value="Genomic_DNA"/>
</dbReference>
<dbReference type="OrthoDB" id="9801163at2"/>
<dbReference type="InterPro" id="IPR000515">
    <property type="entry name" value="MetI-like"/>
</dbReference>
<dbReference type="SUPFAM" id="SSF161098">
    <property type="entry name" value="MetI-like"/>
    <property type="match status" value="1"/>
</dbReference>
<evidence type="ECO:0000256" key="2">
    <source>
        <dbReference type="ARBA" id="ARBA00022448"/>
    </source>
</evidence>
<proteinExistence type="inferred from homology"/>
<keyword evidence="3 6" id="KW-0812">Transmembrane</keyword>
<dbReference type="eggNOG" id="COG1174">
    <property type="taxonomic scope" value="Bacteria"/>
</dbReference>
<sequence length="206" mass="22094">MIEYYQEASGKLIAATVEHLQLAGFSLLLAIIAASLITLLLHFVPRLQALSVYVLSLLYAVPSFAFFALLIPLTGLGRTTAIIVLVVYAQYSLVRTFLAGLSQVDASVKEAAVGMGMTPWQVFWKIDLPLSLPALFAGIRLAGTSIIAIATIAVTINAGGLGTILFDGLRTMSLPKLLWGILLTVGISLLLHLTLYLVEELLKPSN</sequence>
<dbReference type="InterPro" id="IPR035906">
    <property type="entry name" value="MetI-like_sf"/>
</dbReference>
<dbReference type="PROSITE" id="PS50928">
    <property type="entry name" value="ABC_TM1"/>
    <property type="match status" value="1"/>
</dbReference>
<keyword evidence="9" id="KW-1185">Reference proteome</keyword>